<accession>A0A485M109</accession>
<feature type="transmembrane region" description="Helical" evidence="6">
    <location>
        <begin position="225"/>
        <end position="247"/>
    </location>
</feature>
<keyword evidence="3 6" id="KW-0812">Transmembrane</keyword>
<feature type="transmembrane region" description="Helical" evidence="6">
    <location>
        <begin position="175"/>
        <end position="194"/>
    </location>
</feature>
<dbReference type="GO" id="GO:0015658">
    <property type="term" value="F:branched-chain amino acid transmembrane transporter activity"/>
    <property type="evidence" value="ECO:0007669"/>
    <property type="project" value="InterPro"/>
</dbReference>
<gene>
    <name evidence="7" type="ORF">SCFA_340003</name>
</gene>
<dbReference type="Pfam" id="PF02653">
    <property type="entry name" value="BPD_transp_2"/>
    <property type="match status" value="1"/>
</dbReference>
<feature type="transmembrane region" description="Helical" evidence="6">
    <location>
        <begin position="94"/>
        <end position="114"/>
    </location>
</feature>
<evidence type="ECO:0000256" key="2">
    <source>
        <dbReference type="ARBA" id="ARBA00022475"/>
    </source>
</evidence>
<dbReference type="AlphaFoldDB" id="A0A485M109"/>
<dbReference type="EMBL" id="CAADRM010000097">
    <property type="protein sequence ID" value="VFU14871.1"/>
    <property type="molecule type" value="Genomic_DNA"/>
</dbReference>
<organism evidence="7">
    <name type="scientific">anaerobic digester metagenome</name>
    <dbReference type="NCBI Taxonomy" id="1263854"/>
    <lineage>
        <taxon>unclassified sequences</taxon>
        <taxon>metagenomes</taxon>
        <taxon>ecological metagenomes</taxon>
    </lineage>
</organism>
<sequence length="356" mass="39249">MDMKRDYYEDIEIFSSGTVLFWSIALFAVLFTLPLYMPSYNIYLFNIILVHVILAVGLNILVGYTGQISLGHAGFFAIGAYGTSLLMMHLGIPFFAAIIAAGLIAALSGFIIGLPALRLEGPYLAIATLGFGLTIMHIIGRWEIFGGRMGIQAPPLDIGIPQWGWSVPLDSDVKMYYLILVIAIVMVIGARNMMKTRIGRAFVAIRDDDIAAEVMGVNLLTFKTLSFAVSAFYAGVAGGLFGFVLGFFDPFTFNLILSIIFLVMIVVGGLGSVLGAVMGATLITYLQYDLLKNVDEMPYLGDALVWISRKYFTVIGLENFNSIMLGIIMLGIVIFEPLGMFGIWIRIKKYWKTWPF</sequence>
<evidence type="ECO:0000256" key="5">
    <source>
        <dbReference type="ARBA" id="ARBA00023136"/>
    </source>
</evidence>
<dbReference type="GO" id="GO:0005886">
    <property type="term" value="C:plasma membrane"/>
    <property type="evidence" value="ECO:0007669"/>
    <property type="project" value="UniProtKB-SubCell"/>
</dbReference>
<reference evidence="7" key="1">
    <citation type="submission" date="2019-03" db="EMBL/GenBank/DDBJ databases">
        <authorList>
            <person name="Hao L."/>
        </authorList>
    </citation>
    <scope>NUCLEOTIDE SEQUENCE</scope>
</reference>
<feature type="transmembrane region" description="Helical" evidence="6">
    <location>
        <begin position="121"/>
        <end position="139"/>
    </location>
</feature>
<feature type="transmembrane region" description="Helical" evidence="6">
    <location>
        <begin position="69"/>
        <end position="88"/>
    </location>
</feature>
<keyword evidence="2" id="KW-1003">Cell membrane</keyword>
<keyword evidence="5 6" id="KW-0472">Membrane</keyword>
<dbReference type="InterPro" id="IPR043428">
    <property type="entry name" value="LivM-like"/>
</dbReference>
<protein>
    <submittedName>
        <fullName evidence="7">Leucine/isoleucine/valine transporter permease subunit</fullName>
    </submittedName>
</protein>
<evidence type="ECO:0000256" key="6">
    <source>
        <dbReference type="SAM" id="Phobius"/>
    </source>
</evidence>
<keyword evidence="4 6" id="KW-1133">Transmembrane helix</keyword>
<name>A0A485M109_9ZZZZ</name>
<evidence type="ECO:0000256" key="3">
    <source>
        <dbReference type="ARBA" id="ARBA00022692"/>
    </source>
</evidence>
<evidence type="ECO:0000313" key="7">
    <source>
        <dbReference type="EMBL" id="VFU14871.1"/>
    </source>
</evidence>
<evidence type="ECO:0000256" key="4">
    <source>
        <dbReference type="ARBA" id="ARBA00022989"/>
    </source>
</evidence>
<feature type="transmembrane region" description="Helical" evidence="6">
    <location>
        <begin position="42"/>
        <end position="62"/>
    </location>
</feature>
<dbReference type="PANTHER" id="PTHR30482">
    <property type="entry name" value="HIGH-AFFINITY BRANCHED-CHAIN AMINO ACID TRANSPORT SYSTEM PERMEASE"/>
    <property type="match status" value="1"/>
</dbReference>
<evidence type="ECO:0000256" key="1">
    <source>
        <dbReference type="ARBA" id="ARBA00004651"/>
    </source>
</evidence>
<feature type="transmembrane region" description="Helical" evidence="6">
    <location>
        <begin position="253"/>
        <end position="286"/>
    </location>
</feature>
<proteinExistence type="predicted"/>
<dbReference type="CDD" id="cd06581">
    <property type="entry name" value="TM_PBP1_LivM_like"/>
    <property type="match status" value="1"/>
</dbReference>
<feature type="transmembrane region" description="Helical" evidence="6">
    <location>
        <begin position="12"/>
        <end position="36"/>
    </location>
</feature>
<dbReference type="InterPro" id="IPR001851">
    <property type="entry name" value="ABC_transp_permease"/>
</dbReference>
<dbReference type="PANTHER" id="PTHR30482:SF10">
    <property type="entry name" value="HIGH-AFFINITY BRANCHED-CHAIN AMINO ACID TRANSPORT PROTEIN BRAE"/>
    <property type="match status" value="1"/>
</dbReference>
<feature type="transmembrane region" description="Helical" evidence="6">
    <location>
        <begin position="323"/>
        <end position="345"/>
    </location>
</feature>
<comment type="subcellular location">
    <subcellularLocation>
        <location evidence="1">Cell membrane</location>
        <topology evidence="1">Multi-pass membrane protein</topology>
    </subcellularLocation>
</comment>